<dbReference type="Proteomes" id="UP000189835">
    <property type="component" value="Unassembled WGS sequence"/>
</dbReference>
<gene>
    <name evidence="1" type="ORF">B1L04_03115</name>
</gene>
<reference evidence="1 2" key="1">
    <citation type="submission" date="2017-02" db="EMBL/GenBank/DDBJ databases">
        <title>Genome sequence of Microcystis aeruginosa KW.</title>
        <authorList>
            <person name="Oh H.-M."/>
            <person name="Ahn C.-Y."/>
            <person name="Jeong H."/>
            <person name="Srivastava A."/>
            <person name="Lee H.-G."/>
            <person name="Kang S.-R."/>
        </authorList>
    </citation>
    <scope>NUCLEOTIDE SEQUENCE [LARGE SCALE GENOMIC DNA]</scope>
    <source>
        <strain evidence="1 2">KW</strain>
    </source>
</reference>
<proteinExistence type="predicted"/>
<dbReference type="EMBL" id="MVGR01000002">
    <property type="protein sequence ID" value="OPF19787.1"/>
    <property type="molecule type" value="Genomic_DNA"/>
</dbReference>
<accession>A0A1V4BYG5</accession>
<evidence type="ECO:0000313" key="1">
    <source>
        <dbReference type="EMBL" id="OPF19787.1"/>
    </source>
</evidence>
<dbReference type="AlphaFoldDB" id="A0A1V4BYG5"/>
<comment type="caution">
    <text evidence="1">The sequence shown here is derived from an EMBL/GenBank/DDBJ whole genome shotgun (WGS) entry which is preliminary data.</text>
</comment>
<sequence>MQFTLKKESYFWYLPFKRFKFCKELPSGKREVRQSLFFAHWREEFLRGTLKKGKKYVLPKGEIA</sequence>
<name>A0A1V4BYG5_MICAE</name>
<protein>
    <submittedName>
        <fullName evidence="1">Uncharacterized protein</fullName>
    </submittedName>
</protein>
<organism evidence="1 2">
    <name type="scientific">Microcystis aeruginosa KW</name>
    <dbReference type="NCBI Taxonomy" id="1960155"/>
    <lineage>
        <taxon>Bacteria</taxon>
        <taxon>Bacillati</taxon>
        <taxon>Cyanobacteriota</taxon>
        <taxon>Cyanophyceae</taxon>
        <taxon>Oscillatoriophycideae</taxon>
        <taxon>Chroococcales</taxon>
        <taxon>Microcystaceae</taxon>
        <taxon>Microcystis</taxon>
    </lineage>
</organism>
<evidence type="ECO:0000313" key="2">
    <source>
        <dbReference type="Proteomes" id="UP000189835"/>
    </source>
</evidence>